<evidence type="ECO:0000259" key="13">
    <source>
        <dbReference type="Pfam" id="PF00482"/>
    </source>
</evidence>
<dbReference type="GO" id="GO:0005886">
    <property type="term" value="C:plasma membrane"/>
    <property type="evidence" value="ECO:0007669"/>
    <property type="project" value="UniProtKB-SubCell"/>
</dbReference>
<comment type="similarity">
    <text evidence="3 11">Belongs to the GSP F family.</text>
</comment>
<dbReference type="GO" id="GO:0009306">
    <property type="term" value="P:protein secretion"/>
    <property type="evidence" value="ECO:0007669"/>
    <property type="project" value="InterPro"/>
</dbReference>
<dbReference type="FunFam" id="1.20.81.30:FF:000001">
    <property type="entry name" value="Type II secretion system protein F"/>
    <property type="match status" value="1"/>
</dbReference>
<sequence length="398" mass="44335">MKTFEYTAFDATEKKTKGILSAENRREAQDILEKRELTPIKINLSKKNLSALKINSRQLSILTKQVSSLLAAGTPLEKTLQILSQQTSDNKATELILLILEDIKGGQTLSYALSKYPQIFSDIYTSAVLAGESSASLPDVFSDLSDYIDREEKIKSQVTSALVYPVLLFTVSIIVIYSLISIVLPQVVNQFLSTNVELPLLTKSLLLVSDAFPIIIISLLIVFISVLIFYKSSFMQESYKLSLSHSILKFPLFGSLILYSQTARFCSSMHLMTKAGLNTVESLEIAQGSFSSKILKLELQNVLKKVRSGTSISNAFGQSQIFPTIFIQLLSSGDVGSQISKMFKNIQDFLNEEVEIKRNIMLTLLQPLVILFMGVFVMLIVLSIMLPLLQMNNLIFSL</sequence>
<evidence type="ECO:0000256" key="12">
    <source>
        <dbReference type="SAM" id="Phobius"/>
    </source>
</evidence>
<evidence type="ECO:0000256" key="4">
    <source>
        <dbReference type="ARBA" id="ARBA00022448"/>
    </source>
</evidence>
<evidence type="ECO:0000256" key="3">
    <source>
        <dbReference type="ARBA" id="ARBA00005745"/>
    </source>
</evidence>
<evidence type="ECO:0000256" key="7">
    <source>
        <dbReference type="ARBA" id="ARBA00022692"/>
    </source>
</evidence>
<dbReference type="InterPro" id="IPR001992">
    <property type="entry name" value="T2SS_GspF/T4SS_PilC_CS"/>
</dbReference>
<protein>
    <recommendedName>
        <fullName evidence="10">General secretion pathway protein F</fullName>
    </recommendedName>
</protein>
<evidence type="ECO:0000256" key="9">
    <source>
        <dbReference type="ARBA" id="ARBA00023136"/>
    </source>
</evidence>
<dbReference type="InterPro" id="IPR018076">
    <property type="entry name" value="T2SS_GspF_dom"/>
</dbReference>
<accession>A0A520N0H7</accession>
<comment type="function">
    <text evidence="1">Component of the type II secretion system inner membrane complex required for the energy-dependent secretion of extracellular factors such as proteases and toxins from the periplasm.</text>
</comment>
<feature type="transmembrane region" description="Helical" evidence="12">
    <location>
        <begin position="368"/>
        <end position="389"/>
    </location>
</feature>
<dbReference type="Proteomes" id="UP000315825">
    <property type="component" value="Unassembled WGS sequence"/>
</dbReference>
<keyword evidence="8 12" id="KW-1133">Transmembrane helix</keyword>
<comment type="subcellular location">
    <subcellularLocation>
        <location evidence="2 11">Cell inner membrane</location>
        <topology evidence="2 11">Multi-pass membrane protein</topology>
    </subcellularLocation>
</comment>
<organism evidence="14 15">
    <name type="scientific">SAR86 cluster bacterium</name>
    <dbReference type="NCBI Taxonomy" id="2030880"/>
    <lineage>
        <taxon>Bacteria</taxon>
        <taxon>Pseudomonadati</taxon>
        <taxon>Pseudomonadota</taxon>
        <taxon>Gammaproteobacteria</taxon>
        <taxon>SAR86 cluster</taxon>
    </lineage>
</organism>
<feature type="domain" description="Type II secretion system protein GspF" evidence="13">
    <location>
        <begin position="63"/>
        <end position="185"/>
    </location>
</feature>
<evidence type="ECO:0000256" key="10">
    <source>
        <dbReference type="ARBA" id="ARBA00030750"/>
    </source>
</evidence>
<evidence type="ECO:0000256" key="8">
    <source>
        <dbReference type="ARBA" id="ARBA00022989"/>
    </source>
</evidence>
<dbReference type="PANTHER" id="PTHR30012">
    <property type="entry name" value="GENERAL SECRETION PATHWAY PROTEIN"/>
    <property type="match status" value="1"/>
</dbReference>
<feature type="transmembrane region" description="Helical" evidence="12">
    <location>
        <begin position="162"/>
        <end position="184"/>
    </location>
</feature>
<reference evidence="14 15" key="1">
    <citation type="submission" date="2019-02" db="EMBL/GenBank/DDBJ databases">
        <title>Prokaryotic population dynamics and viral predation in marine succession experiment using metagenomics: the confinement effect.</title>
        <authorList>
            <person name="Haro-Moreno J.M."/>
            <person name="Rodriguez-Valera F."/>
            <person name="Lopez-Perez M."/>
        </authorList>
    </citation>
    <scope>NUCLEOTIDE SEQUENCE [LARGE SCALE GENOMIC DNA]</scope>
    <source>
        <strain evidence="14">MED-G159</strain>
    </source>
</reference>
<evidence type="ECO:0000313" key="14">
    <source>
        <dbReference type="EMBL" id="RZO26945.1"/>
    </source>
</evidence>
<evidence type="ECO:0000256" key="11">
    <source>
        <dbReference type="RuleBase" id="RU003923"/>
    </source>
</evidence>
<evidence type="ECO:0000256" key="1">
    <source>
        <dbReference type="ARBA" id="ARBA00002684"/>
    </source>
</evidence>
<dbReference type="InterPro" id="IPR003004">
    <property type="entry name" value="GspF/PilC"/>
</dbReference>
<name>A0A520N0H7_9GAMM</name>
<keyword evidence="9 12" id="KW-0472">Membrane</keyword>
<comment type="caution">
    <text evidence="14">The sequence shown here is derived from an EMBL/GenBank/DDBJ whole genome shotgun (WGS) entry which is preliminary data.</text>
</comment>
<dbReference type="AlphaFoldDB" id="A0A520N0H7"/>
<evidence type="ECO:0000256" key="6">
    <source>
        <dbReference type="ARBA" id="ARBA00022519"/>
    </source>
</evidence>
<dbReference type="PANTHER" id="PTHR30012:SF0">
    <property type="entry name" value="TYPE II SECRETION SYSTEM PROTEIN F-RELATED"/>
    <property type="match status" value="1"/>
</dbReference>
<keyword evidence="7 11" id="KW-0812">Transmembrane</keyword>
<dbReference type="InterPro" id="IPR042094">
    <property type="entry name" value="T2SS_GspF_sf"/>
</dbReference>
<evidence type="ECO:0000256" key="2">
    <source>
        <dbReference type="ARBA" id="ARBA00004429"/>
    </source>
</evidence>
<dbReference type="Pfam" id="PF00482">
    <property type="entry name" value="T2SSF"/>
    <property type="match status" value="2"/>
</dbReference>
<evidence type="ECO:0000256" key="5">
    <source>
        <dbReference type="ARBA" id="ARBA00022475"/>
    </source>
</evidence>
<dbReference type="EMBL" id="SHBE01000002">
    <property type="protein sequence ID" value="RZO26945.1"/>
    <property type="molecule type" value="Genomic_DNA"/>
</dbReference>
<feature type="transmembrane region" description="Helical" evidence="12">
    <location>
        <begin position="204"/>
        <end position="230"/>
    </location>
</feature>
<gene>
    <name evidence="14" type="ORF">EVA92_02010</name>
</gene>
<keyword evidence="5" id="KW-1003">Cell membrane</keyword>
<proteinExistence type="inferred from homology"/>
<dbReference type="PROSITE" id="PS00874">
    <property type="entry name" value="T2SP_F"/>
    <property type="match status" value="1"/>
</dbReference>
<dbReference type="Gene3D" id="1.20.81.30">
    <property type="entry name" value="Type II secretion system (T2SS), domain F"/>
    <property type="match status" value="2"/>
</dbReference>
<dbReference type="PRINTS" id="PR00812">
    <property type="entry name" value="BCTERIALGSPF"/>
</dbReference>
<feature type="domain" description="Type II secretion system protein GspF" evidence="13">
    <location>
        <begin position="265"/>
        <end position="387"/>
    </location>
</feature>
<keyword evidence="4 11" id="KW-0813">Transport</keyword>
<keyword evidence="6" id="KW-0997">Cell inner membrane</keyword>
<evidence type="ECO:0000313" key="15">
    <source>
        <dbReference type="Proteomes" id="UP000315825"/>
    </source>
</evidence>